<dbReference type="OrthoDB" id="3199068at2759"/>
<keyword evidence="3" id="KW-1185">Reference proteome</keyword>
<evidence type="ECO:0000313" key="3">
    <source>
        <dbReference type="Proteomes" id="UP000283269"/>
    </source>
</evidence>
<evidence type="ECO:0008006" key="4">
    <source>
        <dbReference type="Google" id="ProtNLM"/>
    </source>
</evidence>
<evidence type="ECO:0000313" key="2">
    <source>
        <dbReference type="EMBL" id="PPQ90039.1"/>
    </source>
</evidence>
<dbReference type="EMBL" id="NHYD01001734">
    <property type="protein sequence ID" value="PPQ90039.1"/>
    <property type="molecule type" value="Genomic_DNA"/>
</dbReference>
<comment type="caution">
    <text evidence="2">The sequence shown here is derived from an EMBL/GenBank/DDBJ whole genome shotgun (WGS) entry which is preliminary data.</text>
</comment>
<proteinExistence type="predicted"/>
<dbReference type="InParanoid" id="A0A409XH17"/>
<gene>
    <name evidence="2" type="ORF">CVT25_006356</name>
</gene>
<dbReference type="AlphaFoldDB" id="A0A409XH17"/>
<organism evidence="2 3">
    <name type="scientific">Psilocybe cyanescens</name>
    <dbReference type="NCBI Taxonomy" id="93625"/>
    <lineage>
        <taxon>Eukaryota</taxon>
        <taxon>Fungi</taxon>
        <taxon>Dikarya</taxon>
        <taxon>Basidiomycota</taxon>
        <taxon>Agaricomycotina</taxon>
        <taxon>Agaricomycetes</taxon>
        <taxon>Agaricomycetidae</taxon>
        <taxon>Agaricales</taxon>
        <taxon>Agaricineae</taxon>
        <taxon>Strophariaceae</taxon>
        <taxon>Psilocybe</taxon>
    </lineage>
</organism>
<feature type="compositionally biased region" description="Polar residues" evidence="1">
    <location>
        <begin position="7"/>
        <end position="25"/>
    </location>
</feature>
<evidence type="ECO:0000256" key="1">
    <source>
        <dbReference type="SAM" id="MobiDB-lite"/>
    </source>
</evidence>
<dbReference type="STRING" id="93625.A0A409XH17"/>
<dbReference type="Proteomes" id="UP000283269">
    <property type="component" value="Unassembled WGS sequence"/>
</dbReference>
<accession>A0A409XH17</accession>
<protein>
    <recommendedName>
        <fullName evidence="4">BTB domain-containing protein</fullName>
    </recommendedName>
</protein>
<name>A0A409XH17_PSICY</name>
<reference evidence="2 3" key="1">
    <citation type="journal article" date="2018" name="Evol. Lett.">
        <title>Horizontal gene cluster transfer increased hallucinogenic mushroom diversity.</title>
        <authorList>
            <person name="Reynolds H.T."/>
            <person name="Vijayakumar V."/>
            <person name="Gluck-Thaler E."/>
            <person name="Korotkin H.B."/>
            <person name="Matheny P.B."/>
            <person name="Slot J.C."/>
        </authorList>
    </citation>
    <scope>NUCLEOTIDE SEQUENCE [LARGE SCALE GENOMIC DNA]</scope>
    <source>
        <strain evidence="2 3">2631</strain>
    </source>
</reference>
<sequence>MTDSVDRSQISSPSTPTHTADNDSTTGTIRHSTYYFEPVVFRVDGVLFKVPKNGFMVTGTMFPDMFSLPIAADVTAQGSSDSNPIDLPVGISQTDFYGFLLVMYPYFGRDHEAMTYEGLVGALKLSTMWEFHQIRQKAISSLSPIMRSRNVVENILLAKQYRVKHWLRDGYLKLVSTENLTIQDLRTPLQLDWETIARLFTTQSYARKGDAGQRVEEYLDTIFEIEFKGTQVEILQFLLALYPIDREPSGYDEWMDALRLSTLWGFDEIRRRAIKALSPIMKNRNTIETILAAKEYQVKEWLTDAYEILATKDSLTEEELRKPFELDWETIARILLVRCQKPETLPKAQHFNHLRPKIRCDSCKITSSGPNSFRKRLQCPYTCKNMQLFDDEENLLEDNAEVVWEKGVVQDVFRHEFTRIVIERGSD</sequence>
<feature type="region of interest" description="Disordered" evidence="1">
    <location>
        <begin position="1"/>
        <end position="25"/>
    </location>
</feature>